<dbReference type="EMBL" id="JBDFQZ010000005">
    <property type="protein sequence ID" value="KAK9723564.1"/>
    <property type="molecule type" value="Genomic_DNA"/>
</dbReference>
<keyword evidence="4" id="KW-1185">Reference proteome</keyword>
<evidence type="ECO:0000313" key="4">
    <source>
        <dbReference type="Proteomes" id="UP001443914"/>
    </source>
</evidence>
<protein>
    <recommendedName>
        <fullName evidence="5">Senescence regulator</fullName>
    </recommendedName>
</protein>
<comment type="similarity">
    <text evidence="1">Belongs to the senescence regulator S40 family.</text>
</comment>
<feature type="region of interest" description="Disordered" evidence="2">
    <location>
        <begin position="21"/>
        <end position="40"/>
    </location>
</feature>
<evidence type="ECO:0000313" key="3">
    <source>
        <dbReference type="EMBL" id="KAK9723564.1"/>
    </source>
</evidence>
<name>A0AAW1KUA0_SAPOF</name>
<evidence type="ECO:0000256" key="1">
    <source>
        <dbReference type="ARBA" id="ARBA00034773"/>
    </source>
</evidence>
<comment type="caution">
    <text evidence="3">The sequence shown here is derived from an EMBL/GenBank/DDBJ whole genome shotgun (WGS) entry which is preliminary data.</text>
</comment>
<evidence type="ECO:0008006" key="5">
    <source>
        <dbReference type="Google" id="ProtNLM"/>
    </source>
</evidence>
<organism evidence="3 4">
    <name type="scientific">Saponaria officinalis</name>
    <name type="common">Common soapwort</name>
    <name type="synonym">Lychnis saponaria</name>
    <dbReference type="NCBI Taxonomy" id="3572"/>
    <lineage>
        <taxon>Eukaryota</taxon>
        <taxon>Viridiplantae</taxon>
        <taxon>Streptophyta</taxon>
        <taxon>Embryophyta</taxon>
        <taxon>Tracheophyta</taxon>
        <taxon>Spermatophyta</taxon>
        <taxon>Magnoliopsida</taxon>
        <taxon>eudicotyledons</taxon>
        <taxon>Gunneridae</taxon>
        <taxon>Pentapetalae</taxon>
        <taxon>Caryophyllales</taxon>
        <taxon>Caryophyllaceae</taxon>
        <taxon>Caryophylleae</taxon>
        <taxon>Saponaria</taxon>
    </lineage>
</organism>
<dbReference type="PANTHER" id="PTHR33083">
    <property type="entry name" value="EXPRESSED PROTEIN"/>
    <property type="match status" value="1"/>
</dbReference>
<evidence type="ECO:0000256" key="2">
    <source>
        <dbReference type="SAM" id="MobiDB-lite"/>
    </source>
</evidence>
<gene>
    <name evidence="3" type="ORF">RND81_05G008300</name>
</gene>
<sequence>MMNVNGVRNFRHRRLPSSDRFLDLFSPPKPSAVSTDEFSESDVFWTSSDSNRDSPSQLASRKLGFRLPEKSGILAVLPEDGARPRAIPKPSRVVSESNQRMRNSAPVNVPQMMRNAKRFSELDDYYEDENGEEEMLPPHEIVAMKLKTTSSVLEGVGRTLKGRDLRQVRDAVWRQSGFID</sequence>
<dbReference type="Pfam" id="PF04520">
    <property type="entry name" value="Senescence_reg"/>
    <property type="match status" value="1"/>
</dbReference>
<reference evidence="3" key="1">
    <citation type="submission" date="2024-03" db="EMBL/GenBank/DDBJ databases">
        <title>WGS assembly of Saponaria officinalis var. Norfolk2.</title>
        <authorList>
            <person name="Jenkins J."/>
            <person name="Shu S."/>
            <person name="Grimwood J."/>
            <person name="Barry K."/>
            <person name="Goodstein D."/>
            <person name="Schmutz J."/>
            <person name="Leebens-Mack J."/>
            <person name="Osbourn A."/>
        </authorList>
    </citation>
    <scope>NUCLEOTIDE SEQUENCE [LARGE SCALE GENOMIC DNA]</scope>
    <source>
        <strain evidence="3">JIC</strain>
    </source>
</reference>
<dbReference type="GO" id="GO:0010150">
    <property type="term" value="P:leaf senescence"/>
    <property type="evidence" value="ECO:0007669"/>
    <property type="project" value="UniProtKB-ARBA"/>
</dbReference>
<accession>A0AAW1KUA0</accession>
<dbReference type="AlphaFoldDB" id="A0AAW1KUA0"/>
<dbReference type="Proteomes" id="UP001443914">
    <property type="component" value="Unassembled WGS sequence"/>
</dbReference>
<dbReference type="InterPro" id="IPR007608">
    <property type="entry name" value="Senescence_reg_S40"/>
</dbReference>
<proteinExistence type="inferred from homology"/>
<dbReference type="PANTHER" id="PTHR33083:SF116">
    <property type="entry name" value="OS04G0413900 PROTEIN"/>
    <property type="match status" value="1"/>
</dbReference>